<protein>
    <submittedName>
        <fullName evidence="1">Uncharacterized protein</fullName>
    </submittedName>
</protein>
<organism evidence="1 2">
    <name type="scientific">Coniosporium tulheliwenetii</name>
    <dbReference type="NCBI Taxonomy" id="3383036"/>
    <lineage>
        <taxon>Eukaryota</taxon>
        <taxon>Fungi</taxon>
        <taxon>Dikarya</taxon>
        <taxon>Ascomycota</taxon>
        <taxon>Pezizomycotina</taxon>
        <taxon>Dothideomycetes</taxon>
        <taxon>Dothideomycetes incertae sedis</taxon>
        <taxon>Coniosporium</taxon>
    </lineage>
</organism>
<dbReference type="Proteomes" id="UP001172680">
    <property type="component" value="Unassembled WGS sequence"/>
</dbReference>
<comment type="caution">
    <text evidence="1">The sequence shown here is derived from an EMBL/GenBank/DDBJ whole genome shotgun (WGS) entry which is preliminary data.</text>
</comment>
<dbReference type="EMBL" id="JAPDRP010000016">
    <property type="protein sequence ID" value="KAJ9641070.1"/>
    <property type="molecule type" value="Genomic_DNA"/>
</dbReference>
<accession>A0ACC2Z0J6</accession>
<gene>
    <name evidence="1" type="ORF">H2199_005738</name>
</gene>
<keyword evidence="2" id="KW-1185">Reference proteome</keyword>
<sequence length="255" mass="28045">MNGQENPNRPRRFAPLDPNKNTGDGAPKLEGIVFDVDGTLCEPQNYMFGQMRAALNIPKSQDILDHIYALPSEAQEDAMETIRSIEREAMAVQKPQAGLVELMAYLDSRGVRKGICTRNFDTPVTHLLTTHLPTHVFSPIITRDFRPPKPDPAGILHIASQWGLPDRAARLIMVGDSVDDMTAGYRAGAATVLLVNESNAHLAWHQHTDLCVKRLDDLITVLENGFEGQIGQGEENPDTKAQAEETLKESNGQGS</sequence>
<proteinExistence type="predicted"/>
<evidence type="ECO:0000313" key="1">
    <source>
        <dbReference type="EMBL" id="KAJ9641070.1"/>
    </source>
</evidence>
<name>A0ACC2Z0J6_9PEZI</name>
<evidence type="ECO:0000313" key="2">
    <source>
        <dbReference type="Proteomes" id="UP001172680"/>
    </source>
</evidence>
<reference evidence="1" key="1">
    <citation type="submission" date="2022-10" db="EMBL/GenBank/DDBJ databases">
        <title>Culturing micro-colonial fungi from biological soil crusts in the Mojave desert and describing Neophaeococcomyces mojavensis, and introducing the new genera and species Taxawa tesnikishii.</title>
        <authorList>
            <person name="Kurbessoian T."/>
            <person name="Stajich J.E."/>
        </authorList>
    </citation>
    <scope>NUCLEOTIDE SEQUENCE</scope>
    <source>
        <strain evidence="1">JES_115</strain>
    </source>
</reference>